<evidence type="ECO:0000256" key="1">
    <source>
        <dbReference type="SAM" id="SignalP"/>
    </source>
</evidence>
<gene>
    <name evidence="2" type="ORF">XcfCFBP6167P_20470</name>
</gene>
<organism evidence="2">
    <name type="scientific">Xanthomonas citri pv. phaseoli var. fuscans</name>
    <dbReference type="NCBI Taxonomy" id="473423"/>
    <lineage>
        <taxon>Bacteria</taxon>
        <taxon>Pseudomonadati</taxon>
        <taxon>Pseudomonadota</taxon>
        <taxon>Gammaproteobacteria</taxon>
        <taxon>Lysobacterales</taxon>
        <taxon>Lysobacteraceae</taxon>
        <taxon>Xanthomonas</taxon>
    </lineage>
</organism>
<evidence type="ECO:0000313" key="2">
    <source>
        <dbReference type="EMBL" id="ATS90354.1"/>
    </source>
</evidence>
<keyword evidence="1" id="KW-0732">Signal</keyword>
<dbReference type="EMBL" id="CP021018">
    <property type="protein sequence ID" value="ATS90354.1"/>
    <property type="molecule type" value="Genomic_DNA"/>
</dbReference>
<reference evidence="2" key="1">
    <citation type="journal article" date="2017" name="BMC Genomics">
        <title>Xanthomonas adaptation to common bean is associated with horizontal transfers of genes encoding TAL effectors.</title>
        <authorList>
            <person name="Ruh M."/>
            <person name="Briand M."/>
            <person name="Bonneau S."/>
            <person name="Jacques M.A."/>
            <person name="Chen N.W.G."/>
        </authorList>
    </citation>
    <scope>NUCLEOTIDE SEQUENCE [LARGE SCALE GENOMIC DNA]</scope>
    <source>
        <strain evidence="2">CFBP6167</strain>
    </source>
</reference>
<name>A0A808FKR1_XANCI</name>
<feature type="chain" id="PRO_5032743544" description="Secreted protein" evidence="1">
    <location>
        <begin position="24"/>
        <end position="116"/>
    </location>
</feature>
<dbReference type="AlphaFoldDB" id="A0A808FKR1"/>
<protein>
    <recommendedName>
        <fullName evidence="3">Secreted protein</fullName>
    </recommendedName>
</protein>
<accession>A0A808FKR1</accession>
<feature type="signal peptide" evidence="1">
    <location>
        <begin position="1"/>
        <end position="23"/>
    </location>
</feature>
<proteinExistence type="predicted"/>
<sequence length="116" mass="12557">MAKQCCRRSTVCRLNHTRATATADDAGSLDADQDTAMTAPCGWWTTVLAMTATLAMPAGVAALPAGAAESYLPSVMGVASADLTEMAGWMTWLRCVHPQNRRCVTMDTRHRRVPCW</sequence>
<evidence type="ECO:0008006" key="3">
    <source>
        <dbReference type="Google" id="ProtNLM"/>
    </source>
</evidence>